<feature type="domain" description="UvrD-like helicase C-terminal" evidence="18">
    <location>
        <begin position="530"/>
        <end position="812"/>
    </location>
</feature>
<feature type="active site" description="For nuclease activity" evidence="15">
    <location>
        <position position="1204"/>
    </location>
</feature>
<comment type="miscellaneous">
    <text evidence="15">In the RecBCD complex, RecB has a slow 3'-5' helicase, an exonuclease activity and loads RecA onto ssDNA, RecD has a fast 5'-3' helicase activity, while RecC stimulates the ATPase and processivity of the RecB helicase and contributes to recognition of the Chi site.</text>
</comment>
<keyword evidence="4 15" id="KW-0227">DNA damage</keyword>
<comment type="catalytic activity">
    <reaction evidence="14 15">
        <text>ATP + H2O = ADP + phosphate + H(+)</text>
        <dbReference type="Rhea" id="RHEA:13065"/>
        <dbReference type="ChEBI" id="CHEBI:15377"/>
        <dbReference type="ChEBI" id="CHEBI:15378"/>
        <dbReference type="ChEBI" id="CHEBI:30616"/>
        <dbReference type="ChEBI" id="CHEBI:43474"/>
        <dbReference type="ChEBI" id="CHEBI:456216"/>
        <dbReference type="EC" id="5.6.2.4"/>
    </reaction>
</comment>
<evidence type="ECO:0000256" key="11">
    <source>
        <dbReference type="ARBA" id="ARBA00023204"/>
    </source>
</evidence>
<dbReference type="InterPro" id="IPR004586">
    <property type="entry name" value="RecB"/>
</dbReference>
<dbReference type="InterPro" id="IPR038726">
    <property type="entry name" value="PDDEXK_AddAB-type"/>
</dbReference>
<feature type="region of interest" description="DNA-binding and helicase activity, interacts with RecC" evidence="15">
    <location>
        <begin position="1"/>
        <end position="995"/>
    </location>
</feature>
<comment type="similarity">
    <text evidence="15">Belongs to the helicase family. UvrD subfamily.</text>
</comment>
<name>A0A2V1H304_9GAMM</name>
<dbReference type="GO" id="GO:0008854">
    <property type="term" value="F:exodeoxyribonuclease V activity"/>
    <property type="evidence" value="ECO:0007669"/>
    <property type="project" value="UniProtKB-EC"/>
</dbReference>
<evidence type="ECO:0000256" key="16">
    <source>
        <dbReference type="PROSITE-ProRule" id="PRU00560"/>
    </source>
</evidence>
<comment type="domain">
    <text evidence="15">The C-terminal domain has nuclease activity and interacts with RecD. It interacts with RecA, facilitating its loading onto ssDNA.</text>
</comment>
<evidence type="ECO:0000256" key="9">
    <source>
        <dbReference type="ARBA" id="ARBA00022842"/>
    </source>
</evidence>
<keyword evidence="5 15" id="KW-0378">Hydrolase</keyword>
<dbReference type="HAMAP" id="MF_01485">
    <property type="entry name" value="RecB"/>
    <property type="match status" value="1"/>
</dbReference>
<dbReference type="SUPFAM" id="SSF52980">
    <property type="entry name" value="Restriction endonuclease-like"/>
    <property type="match status" value="1"/>
</dbReference>
<evidence type="ECO:0000259" key="18">
    <source>
        <dbReference type="PROSITE" id="PS51217"/>
    </source>
</evidence>
<comment type="function">
    <text evidence="15">A helicase/nuclease that prepares dsDNA breaks (DSB) for recombinational DNA repair. Binds to DSBs and unwinds DNA via a highly rapid and processive ATP-dependent bidirectional helicase activity. Unwinds dsDNA until it encounters a Chi (crossover hotspot instigator) sequence from the 3' direction. Cuts ssDNA a few nucleotides 3' to the Chi site. The properties and activities of the enzyme are changed at Chi. The Chi-altered holoenzyme produces a long 3'-ssDNA overhang and facilitates RecA-binding to the ssDNA for homologous DNA recombination and repair. Holoenzyme degrades any linearized DNA that is unable to undergo homologous recombination. In the holoenzyme this subunit contributes ATPase, 3'-5' helicase, exonuclease activity and loads RecA onto ssDNA.</text>
</comment>
<keyword evidence="20" id="KW-1185">Reference proteome</keyword>
<dbReference type="PANTHER" id="PTHR11070:SF23">
    <property type="entry name" value="RECBCD ENZYME SUBUNIT RECB"/>
    <property type="match status" value="1"/>
</dbReference>
<dbReference type="InterPro" id="IPR014017">
    <property type="entry name" value="DNA_helicase_UvrD-like_C"/>
</dbReference>
<evidence type="ECO:0000256" key="10">
    <source>
        <dbReference type="ARBA" id="ARBA00023125"/>
    </source>
</evidence>
<keyword evidence="3 15" id="KW-0547">Nucleotide-binding</keyword>
<dbReference type="InterPro" id="IPR027417">
    <property type="entry name" value="P-loop_NTPase"/>
</dbReference>
<keyword evidence="7 15" id="KW-0269">Exonuclease</keyword>
<dbReference type="Pfam" id="PF12705">
    <property type="entry name" value="PDDEXK_1"/>
    <property type="match status" value="1"/>
</dbReference>
<organism evidence="19 20">
    <name type="scientific">Pelagibaculum spongiae</name>
    <dbReference type="NCBI Taxonomy" id="2080658"/>
    <lineage>
        <taxon>Bacteria</taxon>
        <taxon>Pseudomonadati</taxon>
        <taxon>Pseudomonadota</taxon>
        <taxon>Gammaproteobacteria</taxon>
        <taxon>Oceanospirillales</taxon>
        <taxon>Pelagibaculum</taxon>
    </lineage>
</organism>
<evidence type="ECO:0000256" key="6">
    <source>
        <dbReference type="ARBA" id="ARBA00022806"/>
    </source>
</evidence>
<evidence type="ECO:0000256" key="12">
    <source>
        <dbReference type="ARBA" id="ARBA00023235"/>
    </source>
</evidence>
<dbReference type="Gene3D" id="1.10.3170.10">
    <property type="entry name" value="Recbcd, chain B, domain 2"/>
    <property type="match status" value="1"/>
</dbReference>
<comment type="catalytic activity">
    <reaction evidence="13 15">
        <text>Couples ATP hydrolysis with the unwinding of duplex DNA by translocating in the 3'-5' direction.</text>
        <dbReference type="EC" id="5.6.2.4"/>
    </reaction>
</comment>
<keyword evidence="12 15" id="KW-0413">Isomerase</keyword>
<comment type="domain">
    <text evidence="15">The N-terminal DNA-binding domain is a ssDNA-dependent ATPase and has ATP-dependent 3'-5' helicase function. This domain interacts with RecC.</text>
</comment>
<accession>A0A2V1H304</accession>
<keyword evidence="6 15" id="KW-0347">Helicase</keyword>
<evidence type="ECO:0000256" key="8">
    <source>
        <dbReference type="ARBA" id="ARBA00022840"/>
    </source>
</evidence>
<feature type="domain" description="UvrD-like helicase ATP-binding" evidence="17">
    <location>
        <begin position="7"/>
        <end position="513"/>
    </location>
</feature>
<dbReference type="InterPro" id="IPR014016">
    <property type="entry name" value="UvrD-like_ATP-bd"/>
</dbReference>
<dbReference type="Proteomes" id="UP000244906">
    <property type="component" value="Unassembled WGS sequence"/>
</dbReference>
<evidence type="ECO:0000256" key="4">
    <source>
        <dbReference type="ARBA" id="ARBA00022763"/>
    </source>
</evidence>
<dbReference type="PANTHER" id="PTHR11070">
    <property type="entry name" value="UVRD / RECB / PCRA DNA HELICASE FAMILY MEMBER"/>
    <property type="match status" value="1"/>
</dbReference>
<feature type="binding site" evidence="16">
    <location>
        <begin position="28"/>
        <end position="35"/>
    </location>
    <ligand>
        <name>ATP</name>
        <dbReference type="ChEBI" id="CHEBI:30616"/>
    </ligand>
</feature>
<dbReference type="GO" id="GO:0009338">
    <property type="term" value="C:exodeoxyribonuclease V complex"/>
    <property type="evidence" value="ECO:0007669"/>
    <property type="project" value="TreeGrafter"/>
</dbReference>
<comment type="caution">
    <text evidence="19">The sequence shown here is derived from an EMBL/GenBank/DDBJ whole genome shotgun (WGS) entry which is preliminary data.</text>
</comment>
<evidence type="ECO:0000313" key="19">
    <source>
        <dbReference type="EMBL" id="PVZ70389.1"/>
    </source>
</evidence>
<keyword evidence="9 15" id="KW-0460">Magnesium</keyword>
<dbReference type="GO" id="GO:0016887">
    <property type="term" value="F:ATP hydrolysis activity"/>
    <property type="evidence" value="ECO:0007669"/>
    <property type="project" value="RHEA"/>
</dbReference>
<dbReference type="PROSITE" id="PS51217">
    <property type="entry name" value="UVRD_HELICASE_CTER"/>
    <property type="match status" value="1"/>
</dbReference>
<feature type="binding site" evidence="15">
    <location>
        <position position="1191"/>
    </location>
    <ligand>
        <name>Mg(2+)</name>
        <dbReference type="ChEBI" id="CHEBI:18420"/>
    </ligand>
</feature>
<evidence type="ECO:0000256" key="2">
    <source>
        <dbReference type="ARBA" id="ARBA00022723"/>
    </source>
</evidence>
<keyword evidence="11 15" id="KW-0234">DNA repair</keyword>
<dbReference type="CDD" id="cd22352">
    <property type="entry name" value="RecB_C-like"/>
    <property type="match status" value="1"/>
</dbReference>
<evidence type="ECO:0000313" key="20">
    <source>
        <dbReference type="Proteomes" id="UP000244906"/>
    </source>
</evidence>
<dbReference type="Gene3D" id="3.40.50.300">
    <property type="entry name" value="P-loop containing nucleotide triphosphate hydrolases"/>
    <property type="match status" value="2"/>
</dbReference>
<dbReference type="InterPro" id="IPR000212">
    <property type="entry name" value="DNA_helicase_UvrD/REP"/>
</dbReference>
<dbReference type="GO" id="GO:0043138">
    <property type="term" value="F:3'-5' DNA helicase activity"/>
    <property type="evidence" value="ECO:0007669"/>
    <property type="project" value="UniProtKB-UniRule"/>
</dbReference>
<evidence type="ECO:0000259" key="17">
    <source>
        <dbReference type="PROSITE" id="PS51198"/>
    </source>
</evidence>
<dbReference type="GO" id="GO:0005829">
    <property type="term" value="C:cytosol"/>
    <property type="evidence" value="ECO:0007669"/>
    <property type="project" value="TreeGrafter"/>
</dbReference>
<feature type="region of interest" description="Nuclease activity, interacts with RecD and RecA" evidence="15">
    <location>
        <begin position="1011"/>
        <end position="1298"/>
    </location>
</feature>
<gene>
    <name evidence="15" type="primary">recB</name>
    <name evidence="19" type="ORF">DC094_07285</name>
</gene>
<comment type="cofactor">
    <cofactor evidence="15">
        <name>Mg(2+)</name>
        <dbReference type="ChEBI" id="CHEBI:18420"/>
    </cofactor>
    <text evidence="15">Binds 1 Mg(2+) ion per subunit.</text>
</comment>
<dbReference type="Pfam" id="PF13361">
    <property type="entry name" value="UvrD_C"/>
    <property type="match status" value="1"/>
</dbReference>
<dbReference type="GO" id="GO:0005524">
    <property type="term" value="F:ATP binding"/>
    <property type="evidence" value="ECO:0007669"/>
    <property type="project" value="UniProtKB-UniRule"/>
</dbReference>
<dbReference type="OrthoDB" id="9810135at2"/>
<feature type="binding site" evidence="15">
    <location>
        <position position="1072"/>
    </location>
    <ligand>
        <name>Mg(2+)</name>
        <dbReference type="ChEBI" id="CHEBI:18420"/>
    </ligand>
</feature>
<dbReference type="RefSeq" id="WP_116686461.1">
    <property type="nucleotide sequence ID" value="NZ_CAWNYD010000002.1"/>
</dbReference>
<dbReference type="Gene3D" id="3.90.320.10">
    <property type="match status" value="1"/>
</dbReference>
<evidence type="ECO:0000256" key="15">
    <source>
        <dbReference type="HAMAP-Rule" id="MF_01485"/>
    </source>
</evidence>
<dbReference type="GO" id="GO:0000724">
    <property type="term" value="P:double-strand break repair via homologous recombination"/>
    <property type="evidence" value="ECO:0007669"/>
    <property type="project" value="UniProtKB-UniRule"/>
</dbReference>
<dbReference type="EC" id="5.6.2.4" evidence="15"/>
<keyword evidence="8 15" id="KW-0067">ATP-binding</keyword>
<evidence type="ECO:0000256" key="14">
    <source>
        <dbReference type="ARBA" id="ARBA00048988"/>
    </source>
</evidence>
<evidence type="ECO:0000256" key="13">
    <source>
        <dbReference type="ARBA" id="ARBA00034617"/>
    </source>
</evidence>
<dbReference type="Gene3D" id="1.10.486.10">
    <property type="entry name" value="PCRA, domain 4"/>
    <property type="match status" value="1"/>
</dbReference>
<protein>
    <recommendedName>
        <fullName evidence="15">RecBCD enzyme subunit RecB</fullName>
        <ecNumber evidence="15">3.1.11.5</ecNumber>
        <ecNumber evidence="15">5.6.2.4</ecNumber>
    </recommendedName>
    <alternativeName>
        <fullName evidence="15">DNA 3'-5' helicase subunit RecB</fullName>
    </alternativeName>
    <alternativeName>
        <fullName evidence="15">Exonuclease V subunit RecB</fullName>
        <shortName evidence="15">ExoV subunit RecB</shortName>
    </alternativeName>
    <alternativeName>
        <fullName evidence="15">Helicase/nuclease RecBCD subunit RecB</fullName>
    </alternativeName>
</protein>
<keyword evidence="1 15" id="KW-0540">Nuclease</keyword>
<evidence type="ECO:0000256" key="7">
    <source>
        <dbReference type="ARBA" id="ARBA00022839"/>
    </source>
</evidence>
<dbReference type="InterPro" id="IPR011604">
    <property type="entry name" value="PDDEXK-like_dom_sf"/>
</dbReference>
<comment type="subunit">
    <text evidence="15">Heterotrimer of RecB, RecC and RecD. All subunits contribute to DNA-binding. Interacts with RecA.</text>
</comment>
<dbReference type="EMBL" id="QDDL01000002">
    <property type="protein sequence ID" value="PVZ70389.1"/>
    <property type="molecule type" value="Genomic_DNA"/>
</dbReference>
<dbReference type="PROSITE" id="PS51198">
    <property type="entry name" value="UVRD_HELICASE_ATP_BIND"/>
    <property type="match status" value="1"/>
</dbReference>
<proteinExistence type="inferred from homology"/>
<dbReference type="GO" id="GO:0000287">
    <property type="term" value="F:magnesium ion binding"/>
    <property type="evidence" value="ECO:0007669"/>
    <property type="project" value="UniProtKB-UniRule"/>
</dbReference>
<feature type="binding site" evidence="15">
    <location>
        <position position="1204"/>
    </location>
    <ligand>
        <name>Mg(2+)</name>
        <dbReference type="ChEBI" id="CHEBI:18420"/>
    </ligand>
</feature>
<comment type="catalytic activity">
    <reaction evidence="15">
        <text>Exonucleolytic cleavage (in the presence of ATP) in either 5'- to 3'- or 3'- to 5'-direction to yield 5'-phosphooligonucleotides.</text>
        <dbReference type="EC" id="3.1.11.5"/>
    </reaction>
</comment>
<evidence type="ECO:0000256" key="1">
    <source>
        <dbReference type="ARBA" id="ARBA00022722"/>
    </source>
</evidence>
<keyword evidence="2 15" id="KW-0479">Metal-binding</keyword>
<keyword evidence="10 15" id="KW-0238">DNA-binding</keyword>
<dbReference type="Pfam" id="PF00580">
    <property type="entry name" value="UvrD-helicase"/>
    <property type="match status" value="2"/>
</dbReference>
<evidence type="ECO:0000256" key="3">
    <source>
        <dbReference type="ARBA" id="ARBA00022741"/>
    </source>
</evidence>
<sequence length="1298" mass="146737">MNNISPANSSRPLDLLGCSLTGSHLIEASAGTGKTWTITGLYLRLLLESQLTPEQILVVTFTEDATQELKDRIRRRITSALRYFELLSEEPEKAQTLVDPLLQSLSEKFSTAEQRKLARLRLDHAIRLLDQAAISTIHGFCNRLLQDFAFESGVLFEANLEESDRALLGQIIDDYWRSHNQRWHPLFVGYLFNHSPRVTADQLQKSVGGLLSRAVHHGLDAIIHRPDLPAPEQLKIDTKQLAVSWAKQRDSVLEMLQFATGKKFLSASKDNYKADNVERWITGLDHWLLENAGESQFSDLTALEAFGQARLIKARSKSADKNDWWPDNPFSLLADQLIEQLEAGLSGLRWHLLQHAMQQLPQLKTQKHLMTFDDLLLQVRDGLRRNIAGDWLAQAVKQQYPAALIDEFQDTDPVQFEIFSRIYLDGANASGDATALDSALNSGSIAELTAVEVVKESDAENQPLSVENKNCLFLIGDPKQAIYSFRNADIFAYLQAVQSATYRWQLGTNWRSEPALIEGVNQLFSSNNNPFLFSDIEFHPVKASDKNHWQLFVDGQAAGGLNICPVDGNGFDHKADKSRRGVAEAAAARIHWLLSPRRAEFRQTYEKQPSKKFVSQALKAGDIAILVRKNQEGELMRQALSRLGVRSVIQSRQSVFQSAAARDIQWLLQAVLDAGRSRNLYALLATPLYQLTAAELDPLDEQMLEQLQERFLDYHNRWQKDGVAAMLRFCLQQEKMLPRIATLSDGERRLTDIRHLSELLQQTAHEQKFGPGGLVSWLRQQRLDSETADSQQLRLESDEALVRIVTIHKSKGLEYPLVFCPFLWSSSFSSAMQPDFPSAHDPDGEMKIWMDGTDKNGVGKKQLAAIGQAEAMAEDLRLLYVALTRPINGCWLWWGWVHNASTSSLATALGCLLFADDAFADDTLANQQKKQKLIEEPVKKLKALGKELSQAEIILRLQELVGQSPAARDSSYAQAAIRIEDRPILTELPLGEDLNQQLLAPLQFKRYLQSQRMLHSFSSLHAATSHSSGHAVDVESPDYDAEPVNQRQQEQQELLADQFSFPRGANPGSCLHAIFEFSDFTDRQSVAEQIPIQLEKFAIDAEWQAVAEQWFDTMLSTPLLNQQPDVENLCLADLTCQQRLNELEFVYPTPLEKPEVLKEIFDLALTGNKNRQALQNKLNKGLHGFLKGFIDLIFVHEERWYILDYKSNYLGDNVSDYLPDNLHVAMQEAGYDLQYTVYTVALNRYLQYRLGENYDYDKHFGGALYLYLRGMDGSGNTGIYFARTDKVVLENLEQILVG</sequence>
<dbReference type="SUPFAM" id="SSF52540">
    <property type="entry name" value="P-loop containing nucleoside triphosphate hydrolases"/>
    <property type="match status" value="1"/>
</dbReference>
<dbReference type="GO" id="GO:0003677">
    <property type="term" value="F:DNA binding"/>
    <property type="evidence" value="ECO:0007669"/>
    <property type="project" value="UniProtKB-UniRule"/>
</dbReference>
<reference evidence="19 20" key="1">
    <citation type="submission" date="2018-04" db="EMBL/GenBank/DDBJ databases">
        <title>Thalassorhabdus spongiae gen. nov., sp. nov., isolated from a marine sponge in South-West Iceland.</title>
        <authorList>
            <person name="Knobloch S."/>
            <person name="Daussin A."/>
            <person name="Johannsson R."/>
            <person name="Marteinsson V.T."/>
        </authorList>
    </citation>
    <scope>NUCLEOTIDE SEQUENCE [LARGE SCALE GENOMIC DNA]</scope>
    <source>
        <strain evidence="19 20">Hp12</strain>
    </source>
</reference>
<dbReference type="InterPro" id="IPR011335">
    <property type="entry name" value="Restrct_endonuc-II-like"/>
</dbReference>
<dbReference type="EC" id="3.1.11.5" evidence="15"/>
<evidence type="ECO:0000256" key="5">
    <source>
        <dbReference type="ARBA" id="ARBA00022801"/>
    </source>
</evidence>